<evidence type="ECO:0000256" key="4">
    <source>
        <dbReference type="ARBA" id="ARBA00023157"/>
    </source>
</evidence>
<evidence type="ECO:0000256" key="6">
    <source>
        <dbReference type="SAM" id="MobiDB-lite"/>
    </source>
</evidence>
<accession>V4A7L2</accession>
<feature type="compositionally biased region" description="Polar residues" evidence="6">
    <location>
        <begin position="182"/>
        <end position="195"/>
    </location>
</feature>
<dbReference type="GO" id="GO:0008061">
    <property type="term" value="F:chitin binding"/>
    <property type="evidence" value="ECO:0007669"/>
    <property type="project" value="UniProtKB-KW"/>
</dbReference>
<feature type="domain" description="Chitin-binding type-2" evidence="8">
    <location>
        <begin position="744"/>
        <end position="803"/>
    </location>
</feature>
<organism evidence="9 10">
    <name type="scientific">Lottia gigantea</name>
    <name type="common">Giant owl limpet</name>
    <dbReference type="NCBI Taxonomy" id="225164"/>
    <lineage>
        <taxon>Eukaryota</taxon>
        <taxon>Metazoa</taxon>
        <taxon>Spiralia</taxon>
        <taxon>Lophotrochozoa</taxon>
        <taxon>Mollusca</taxon>
        <taxon>Gastropoda</taxon>
        <taxon>Patellogastropoda</taxon>
        <taxon>Lottioidea</taxon>
        <taxon>Lottiidae</taxon>
        <taxon>Lottia</taxon>
    </lineage>
</organism>
<evidence type="ECO:0000313" key="9">
    <source>
        <dbReference type="EMBL" id="ESO92737.1"/>
    </source>
</evidence>
<protein>
    <recommendedName>
        <fullName evidence="8">Chitin-binding type-2 domain-containing protein</fullName>
    </recommendedName>
</protein>
<feature type="compositionally biased region" description="Basic and acidic residues" evidence="6">
    <location>
        <begin position="161"/>
        <end position="172"/>
    </location>
</feature>
<dbReference type="OrthoDB" id="6020543at2759"/>
<dbReference type="GeneID" id="20249076"/>
<proteinExistence type="predicted"/>
<feature type="region of interest" description="Disordered" evidence="6">
    <location>
        <begin position="66"/>
        <end position="97"/>
    </location>
</feature>
<gene>
    <name evidence="9" type="ORF">LOTGIDRAFT_232881</name>
</gene>
<dbReference type="KEGG" id="lgi:LOTGIDRAFT_232881"/>
<dbReference type="InterPro" id="IPR002557">
    <property type="entry name" value="Chitin-bd_dom"/>
</dbReference>
<dbReference type="Pfam" id="PF01607">
    <property type="entry name" value="CBM_14"/>
    <property type="match status" value="4"/>
</dbReference>
<keyword evidence="7" id="KW-0812">Transmembrane</keyword>
<dbReference type="SMART" id="SM00494">
    <property type="entry name" value="ChtBD2"/>
    <property type="match status" value="4"/>
</dbReference>
<dbReference type="PANTHER" id="PTHR23301:SF0">
    <property type="entry name" value="CHITIN-BINDING TYPE-2 DOMAIN-CONTAINING PROTEIN-RELATED"/>
    <property type="match status" value="1"/>
</dbReference>
<feature type="compositionally biased region" description="Polar residues" evidence="6">
    <location>
        <begin position="720"/>
        <end position="730"/>
    </location>
</feature>
<dbReference type="Gene3D" id="2.170.140.10">
    <property type="entry name" value="Chitin binding domain"/>
    <property type="match status" value="4"/>
</dbReference>
<feature type="compositionally biased region" description="Polar residues" evidence="6">
    <location>
        <begin position="14"/>
        <end position="24"/>
    </location>
</feature>
<keyword evidence="3" id="KW-0677">Repeat</keyword>
<evidence type="ECO:0000313" key="10">
    <source>
        <dbReference type="Proteomes" id="UP000030746"/>
    </source>
</evidence>
<keyword evidence="7" id="KW-1133">Transmembrane helix</keyword>
<dbReference type="SUPFAM" id="SSF57625">
    <property type="entry name" value="Invertebrate chitin-binding proteins"/>
    <property type="match status" value="4"/>
</dbReference>
<feature type="region of interest" description="Disordered" evidence="6">
    <location>
        <begin position="708"/>
        <end position="730"/>
    </location>
</feature>
<keyword evidence="10" id="KW-1185">Reference proteome</keyword>
<evidence type="ECO:0000256" key="3">
    <source>
        <dbReference type="ARBA" id="ARBA00022737"/>
    </source>
</evidence>
<feature type="region of interest" description="Disordered" evidence="6">
    <location>
        <begin position="122"/>
        <end position="265"/>
    </location>
</feature>
<reference evidence="9 10" key="1">
    <citation type="journal article" date="2013" name="Nature">
        <title>Insights into bilaterian evolution from three spiralian genomes.</title>
        <authorList>
            <person name="Simakov O."/>
            <person name="Marletaz F."/>
            <person name="Cho S.J."/>
            <person name="Edsinger-Gonzales E."/>
            <person name="Havlak P."/>
            <person name="Hellsten U."/>
            <person name="Kuo D.H."/>
            <person name="Larsson T."/>
            <person name="Lv J."/>
            <person name="Arendt D."/>
            <person name="Savage R."/>
            <person name="Osoegawa K."/>
            <person name="de Jong P."/>
            <person name="Grimwood J."/>
            <person name="Chapman J.A."/>
            <person name="Shapiro H."/>
            <person name="Aerts A."/>
            <person name="Otillar R.P."/>
            <person name="Terry A.Y."/>
            <person name="Boore J.L."/>
            <person name="Grigoriev I.V."/>
            <person name="Lindberg D.R."/>
            <person name="Seaver E.C."/>
            <person name="Weisblat D.A."/>
            <person name="Putnam N.H."/>
            <person name="Rokhsar D.S."/>
        </authorList>
    </citation>
    <scope>NUCLEOTIDE SEQUENCE [LARGE SCALE GENOMIC DNA]</scope>
</reference>
<dbReference type="HOGENOM" id="CLU_332687_0_0_1"/>
<feature type="compositionally biased region" description="Polar residues" evidence="6">
    <location>
        <begin position="215"/>
        <end position="236"/>
    </location>
</feature>
<name>V4A7L2_LOTGI</name>
<keyword evidence="1" id="KW-0147">Chitin-binding</keyword>
<feature type="region of interest" description="Disordered" evidence="6">
    <location>
        <begin position="458"/>
        <end position="497"/>
    </location>
</feature>
<dbReference type="PROSITE" id="PS50940">
    <property type="entry name" value="CHIT_BIND_II"/>
    <property type="match status" value="4"/>
</dbReference>
<evidence type="ECO:0000256" key="2">
    <source>
        <dbReference type="ARBA" id="ARBA00022729"/>
    </source>
</evidence>
<keyword evidence="7" id="KW-0472">Membrane</keyword>
<dbReference type="Proteomes" id="UP000030746">
    <property type="component" value="Unassembled WGS sequence"/>
</dbReference>
<feature type="compositionally biased region" description="Low complexity" evidence="6">
    <location>
        <begin position="469"/>
        <end position="497"/>
    </location>
</feature>
<keyword evidence="5" id="KW-0325">Glycoprotein</keyword>
<dbReference type="OMA" id="YIQCESG"/>
<dbReference type="RefSeq" id="XP_009056426.1">
    <property type="nucleotide sequence ID" value="XM_009058178.1"/>
</dbReference>
<evidence type="ECO:0000256" key="1">
    <source>
        <dbReference type="ARBA" id="ARBA00022669"/>
    </source>
</evidence>
<dbReference type="InterPro" id="IPR051940">
    <property type="entry name" value="Chitin_bind-dev_reg"/>
</dbReference>
<evidence type="ECO:0000256" key="5">
    <source>
        <dbReference type="ARBA" id="ARBA00023180"/>
    </source>
</evidence>
<feature type="domain" description="Chitin-binding type-2" evidence="8">
    <location>
        <begin position="651"/>
        <end position="708"/>
    </location>
</feature>
<feature type="transmembrane region" description="Helical" evidence="7">
    <location>
        <begin position="288"/>
        <end position="312"/>
    </location>
</feature>
<feature type="compositionally biased region" description="Polar residues" evidence="6">
    <location>
        <begin position="66"/>
        <end position="75"/>
    </location>
</feature>
<sequence>MAVPSWVSHFDNFNRPNANGNSSGLRPLTNDGTKLHRSQSLIPDSSWYDHRNQSLKFQPVRWHSNYQNNNDSSVSLPRKLSSPGNGLHTIPEDSWNDNEQYSNRLKYIKSVNDLTEQRERRQVFMSPNYGSHEHLLASSERVDSEKQARRPQRGINPPSRTRSEPDLVDAVHPKPPTKRKTSASPFLTPEVNSDTLSEKSEGRRSSRSAVSVASTNKSEFSKNINNSRRQSLSPSYRESVRRGSETNSIVKQPIHKYPSSPTSDSSPFAKIEIPVELLETPSRRLKKILGPVIMCVLAITLAGSLGIAVYFATVLKETQDKQIDFLHAHLEMSIRNQNINSLSSVQREMIAVTYCKTMDKFYIGSELRTVYRGCEVISLRNDKINFTLFFTDDRYTPGEVIIKVIQDKAPATNVPGTASRLVMVDQLTVDLATTKIKLETKKESENFNKIIFDDPGITTPIPRRQEDVTTSPTTFRTTSTTTVVSTTSQPTTTSAEATTSKSIATTASTNITTSLTSTITSSSTTSASNADRKTIKLESEHFSDSVLYLTTSKPIRTNIVSTEEPNPCHGKNGRGYYPHPTECNLYYECQNNKSVLLYCGEMVFDFTRNVCVVKTPEFDCPNNTIFKASSIPPDVINEVDKNRTAAPVYEWDPCSNHEGNYFPHPVECNLFFQCAHGKSVLTLCQSGLLYDWEAKVCTKKSPDVVCPDPSKAPPRPDNIESISPTQNSMYSNTVPYPTRPAYDREPCKTDTTDGHLFPHPDDCTKYIFCDQDVGKEMLCSGGLVFDPNINACRKSSSELPCPDFRPCKGINGGYFPHPTDCSKFIICEAEREIVQTCLHNLVWDYQQQSCVRKTDAIVCP</sequence>
<dbReference type="PANTHER" id="PTHR23301">
    <property type="entry name" value="CHITIN BINDING PERITROPHIN-A"/>
    <property type="match status" value="1"/>
</dbReference>
<feature type="compositionally biased region" description="Basic and acidic residues" evidence="6">
    <location>
        <begin position="131"/>
        <end position="148"/>
    </location>
</feature>
<evidence type="ECO:0000259" key="8">
    <source>
        <dbReference type="PROSITE" id="PS50940"/>
    </source>
</evidence>
<dbReference type="EMBL" id="KB202014">
    <property type="protein sequence ID" value="ESO92737.1"/>
    <property type="molecule type" value="Genomic_DNA"/>
</dbReference>
<feature type="domain" description="Chitin-binding type-2" evidence="8">
    <location>
        <begin position="804"/>
        <end position="860"/>
    </location>
</feature>
<dbReference type="InterPro" id="IPR036508">
    <property type="entry name" value="Chitin-bd_dom_sf"/>
</dbReference>
<dbReference type="GO" id="GO:0005576">
    <property type="term" value="C:extracellular region"/>
    <property type="evidence" value="ECO:0007669"/>
    <property type="project" value="InterPro"/>
</dbReference>
<feature type="region of interest" description="Disordered" evidence="6">
    <location>
        <begin position="1"/>
        <end position="36"/>
    </location>
</feature>
<evidence type="ECO:0000256" key="7">
    <source>
        <dbReference type="SAM" id="Phobius"/>
    </source>
</evidence>
<keyword evidence="2" id="KW-0732">Signal</keyword>
<dbReference type="AlphaFoldDB" id="V4A7L2"/>
<dbReference type="CTD" id="20249076"/>
<keyword evidence="4" id="KW-1015">Disulfide bond</keyword>
<feature type="domain" description="Chitin-binding type-2" evidence="8">
    <location>
        <begin position="565"/>
        <end position="622"/>
    </location>
</feature>